<keyword evidence="5 10" id="KW-0418">Kinase</keyword>
<feature type="binding site" evidence="7">
    <location>
        <position position="67"/>
    </location>
    <ligand>
        <name>ATP</name>
        <dbReference type="ChEBI" id="CHEBI:30616"/>
    </ligand>
</feature>
<evidence type="ECO:0000259" key="9">
    <source>
        <dbReference type="PROSITE" id="PS50011"/>
    </source>
</evidence>
<dbReference type="RefSeq" id="WP_267775625.1">
    <property type="nucleotide sequence ID" value="NZ_JAPNKE010000002.1"/>
</dbReference>
<proteinExistence type="predicted"/>
<dbReference type="Gene3D" id="3.30.200.20">
    <property type="entry name" value="Phosphorylase Kinase, domain 1"/>
    <property type="match status" value="1"/>
</dbReference>
<dbReference type="CDD" id="cd14014">
    <property type="entry name" value="STKc_PknB_like"/>
    <property type="match status" value="1"/>
</dbReference>
<evidence type="ECO:0000256" key="3">
    <source>
        <dbReference type="ARBA" id="ARBA00022679"/>
    </source>
</evidence>
<feature type="region of interest" description="Disordered" evidence="8">
    <location>
        <begin position="471"/>
        <end position="517"/>
    </location>
</feature>
<dbReference type="AlphaFoldDB" id="A0A9X3EY91"/>
<dbReference type="PANTHER" id="PTHR43289">
    <property type="entry name" value="MITOGEN-ACTIVATED PROTEIN KINASE KINASE KINASE 20-RELATED"/>
    <property type="match status" value="1"/>
</dbReference>
<evidence type="ECO:0000256" key="2">
    <source>
        <dbReference type="ARBA" id="ARBA00022527"/>
    </source>
</evidence>
<evidence type="ECO:0000256" key="5">
    <source>
        <dbReference type="ARBA" id="ARBA00022777"/>
    </source>
</evidence>
<evidence type="ECO:0000256" key="1">
    <source>
        <dbReference type="ARBA" id="ARBA00012513"/>
    </source>
</evidence>
<feature type="region of interest" description="Disordered" evidence="8">
    <location>
        <begin position="1"/>
        <end position="21"/>
    </location>
</feature>
<organism evidence="10 11">
    <name type="scientific">Nannocystis pusilla</name>
    <dbReference type="NCBI Taxonomy" id="889268"/>
    <lineage>
        <taxon>Bacteria</taxon>
        <taxon>Pseudomonadati</taxon>
        <taxon>Myxococcota</taxon>
        <taxon>Polyangia</taxon>
        <taxon>Nannocystales</taxon>
        <taxon>Nannocystaceae</taxon>
        <taxon>Nannocystis</taxon>
    </lineage>
</organism>
<keyword evidence="6 7" id="KW-0067">ATP-binding</keyword>
<dbReference type="FunFam" id="1.10.510.10:FF:000021">
    <property type="entry name" value="Serine/threonine protein kinase"/>
    <property type="match status" value="1"/>
</dbReference>
<dbReference type="Proteomes" id="UP001150924">
    <property type="component" value="Unassembled WGS sequence"/>
</dbReference>
<dbReference type="SUPFAM" id="SSF56112">
    <property type="entry name" value="Protein kinase-like (PK-like)"/>
    <property type="match status" value="1"/>
</dbReference>
<evidence type="ECO:0000256" key="6">
    <source>
        <dbReference type="ARBA" id="ARBA00022840"/>
    </source>
</evidence>
<dbReference type="PANTHER" id="PTHR43289:SF6">
    <property type="entry name" value="SERINE_THREONINE-PROTEIN KINASE NEKL-3"/>
    <property type="match status" value="1"/>
</dbReference>
<protein>
    <recommendedName>
        <fullName evidence="1">non-specific serine/threonine protein kinase</fullName>
        <ecNumber evidence="1">2.7.11.1</ecNumber>
    </recommendedName>
</protein>
<keyword evidence="2" id="KW-0723">Serine/threonine-protein kinase</keyword>
<dbReference type="PROSITE" id="PS00108">
    <property type="entry name" value="PROTEIN_KINASE_ST"/>
    <property type="match status" value="1"/>
</dbReference>
<reference evidence="10" key="1">
    <citation type="submission" date="2022-11" db="EMBL/GenBank/DDBJ databases">
        <title>Minimal conservation of predation-associated metabolite biosynthetic gene clusters underscores biosynthetic potential of Myxococcota including descriptions for ten novel species: Archangium lansinium sp. nov., Myxococcus landrumus sp. nov., Nannocystis bai.</title>
        <authorList>
            <person name="Ahearne A."/>
            <person name="Stevens C."/>
            <person name="Phillips K."/>
        </authorList>
    </citation>
    <scope>NUCLEOTIDE SEQUENCE</scope>
    <source>
        <strain evidence="10">Na p29</strain>
    </source>
</reference>
<evidence type="ECO:0000313" key="10">
    <source>
        <dbReference type="EMBL" id="MCY1012271.1"/>
    </source>
</evidence>
<dbReference type="InterPro" id="IPR011009">
    <property type="entry name" value="Kinase-like_dom_sf"/>
</dbReference>
<sequence length="556" mass="59720">MVRTSAAGIATSISDSGDAGRGSGMGADLVGTLLLGRYQVLERIGDGGMGAVYLAEHTTILKKFAIKVLSAQLSLREDHVDRFMREARAASMINHPNVVEITDFGKTPDGQPFFVMEYLQGKDLAQVVGEGTMAWKRARPILLQVCSALQAAHEQGIVHRDIKPGNILLVKRGSTVDHVKVLDFGIAKVLGHEPDAKGLTQSGVVVGTPEYMSPEQGWGQSIDHRGDIYALGVLLYELLTSKIPFSGATMMEVLNRHMFEVPDIRHPNIPEEVGAIILKAMQKDRSLRFQSMNEMAAAVEAVGTGASPVTVVDEEIKTPWGPVTARFNAVPAGQQRSWVWLSVLSAVVAVGAVVYAMVPVDNGQLPPAPVAAPVIVPPTPAPTPVSEQPKVVAPEAERVRFKIATPGVDAQILDAADQGQLGVTNSPDGVEVVKSEDKMSLILRAPGYEDHLIEVIPNQDKTFERQLVAKAAAPTPTPAPVHAQAKPKPDKKPNKPQADTKVEAAAPDEGDEEIKNPFKVKGHARGGMSLGACLREHGARDMRRAWLPDRACRRIA</sequence>
<keyword evidence="3" id="KW-0808">Transferase</keyword>
<dbReference type="PROSITE" id="PS00107">
    <property type="entry name" value="PROTEIN_KINASE_ATP"/>
    <property type="match status" value="1"/>
</dbReference>
<dbReference type="EC" id="2.7.11.1" evidence="1"/>
<name>A0A9X3EY91_9BACT</name>
<dbReference type="InterPro" id="IPR000719">
    <property type="entry name" value="Prot_kinase_dom"/>
</dbReference>
<evidence type="ECO:0000256" key="7">
    <source>
        <dbReference type="PROSITE-ProRule" id="PRU10141"/>
    </source>
</evidence>
<dbReference type="InterPro" id="IPR017441">
    <property type="entry name" value="Protein_kinase_ATP_BS"/>
</dbReference>
<dbReference type="PROSITE" id="PS50011">
    <property type="entry name" value="PROTEIN_KINASE_DOM"/>
    <property type="match status" value="1"/>
</dbReference>
<dbReference type="InterPro" id="IPR008271">
    <property type="entry name" value="Ser/Thr_kinase_AS"/>
</dbReference>
<dbReference type="GO" id="GO:0005524">
    <property type="term" value="F:ATP binding"/>
    <property type="evidence" value="ECO:0007669"/>
    <property type="project" value="UniProtKB-UniRule"/>
</dbReference>
<evidence type="ECO:0000313" key="11">
    <source>
        <dbReference type="Proteomes" id="UP001150924"/>
    </source>
</evidence>
<dbReference type="GO" id="GO:0004674">
    <property type="term" value="F:protein serine/threonine kinase activity"/>
    <property type="evidence" value="ECO:0007669"/>
    <property type="project" value="UniProtKB-KW"/>
</dbReference>
<dbReference type="Pfam" id="PF00069">
    <property type="entry name" value="Pkinase"/>
    <property type="match status" value="1"/>
</dbReference>
<dbReference type="EMBL" id="JAPNKE010000002">
    <property type="protein sequence ID" value="MCY1012271.1"/>
    <property type="molecule type" value="Genomic_DNA"/>
</dbReference>
<dbReference type="SMART" id="SM00220">
    <property type="entry name" value="S_TKc"/>
    <property type="match status" value="1"/>
</dbReference>
<dbReference type="Gene3D" id="1.10.510.10">
    <property type="entry name" value="Transferase(Phosphotransferase) domain 1"/>
    <property type="match status" value="1"/>
</dbReference>
<keyword evidence="11" id="KW-1185">Reference proteome</keyword>
<feature type="compositionally biased region" description="Basic and acidic residues" evidence="8">
    <location>
        <begin position="487"/>
        <end position="502"/>
    </location>
</feature>
<accession>A0A9X3EY91</accession>
<keyword evidence="4 7" id="KW-0547">Nucleotide-binding</keyword>
<feature type="domain" description="Protein kinase" evidence="9">
    <location>
        <begin position="38"/>
        <end position="302"/>
    </location>
</feature>
<evidence type="ECO:0000256" key="8">
    <source>
        <dbReference type="SAM" id="MobiDB-lite"/>
    </source>
</evidence>
<comment type="caution">
    <text evidence="10">The sequence shown here is derived from an EMBL/GenBank/DDBJ whole genome shotgun (WGS) entry which is preliminary data.</text>
</comment>
<evidence type="ECO:0000256" key="4">
    <source>
        <dbReference type="ARBA" id="ARBA00022741"/>
    </source>
</evidence>
<gene>
    <name evidence="10" type="ORF">OV079_43405</name>
</gene>